<dbReference type="Gene3D" id="3.30.420.10">
    <property type="entry name" value="Ribonuclease H-like superfamily/Ribonuclease H"/>
    <property type="match status" value="1"/>
</dbReference>
<reference evidence="3 4" key="1">
    <citation type="submission" date="2018-12" db="EMBL/GenBank/DDBJ databases">
        <authorList>
            <person name="Yu L."/>
        </authorList>
    </citation>
    <scope>NUCLEOTIDE SEQUENCE [LARGE SCALE GENOMIC DNA]</scope>
    <source>
        <strain evidence="3 4">HAW-EB5</strain>
    </source>
</reference>
<accession>A0A3S0JNF7</accession>
<sequence>MDEDTDLFRDEIDEFDSEVFSVKTDAKFSISINASKSLEMYDQPIQYETKKRLHYIRFIDKRIDGGWTQKNIDPLLAQLTSYDNEPKPKWRAIAAWYSKYRKSNFCITALIPSHGKKGNRALKNSSGDFYFNKALEDKYLRKERPSVATTYRYYCDLIQVENSRLVSGEITPLSYTGFNARIKSLEPYDVDLARFGRSYVQKKYKLGDKFSEPTSVMERVEIDHTVLDFTVLMEDNQIVIGRPTITALVDCYSSCVVGFYVSFNEPSHLSIRAALVNTMLSKDDVINSFSSINADWPCHGKIELLVVDNGVEFWGDSLESACKELGINTSYNPVGKPWKKPKVERFFGTLNTEFLDSLPGKNFRSIDAKGDYQPDKEAAISFSLFNELLHKWIIEVYNQKADDRKTRVPIAKWYEGASVYPPIEYAGDDQELLCVKLGVLDTRSISKDGIQFLHLRYDSPELLEYRKYTPVASKRGLKADIKINPHDLSYIYVYLEQQECYLKVPAKDPDGYTIGLTLTQHKVNIKNRRRNVTDSQDSVSLAKSRLEIEQMVNQALVNKQKQKGMKKLAKYQGIDSNTAHSTVPVNTSQALPSAKAPKNDNNGIDTFDWNSDDIEAF</sequence>
<dbReference type="PROSITE" id="PS50994">
    <property type="entry name" value="INTEGRASE"/>
    <property type="match status" value="1"/>
</dbReference>
<dbReference type="InterPro" id="IPR036397">
    <property type="entry name" value="RNaseH_sf"/>
</dbReference>
<dbReference type="GO" id="GO:0003676">
    <property type="term" value="F:nucleic acid binding"/>
    <property type="evidence" value="ECO:0007669"/>
    <property type="project" value="InterPro"/>
</dbReference>
<dbReference type="Proteomes" id="UP000282060">
    <property type="component" value="Unassembled WGS sequence"/>
</dbReference>
<evidence type="ECO:0000259" key="2">
    <source>
        <dbReference type="PROSITE" id="PS50994"/>
    </source>
</evidence>
<evidence type="ECO:0000256" key="1">
    <source>
        <dbReference type="SAM" id="MobiDB-lite"/>
    </source>
</evidence>
<keyword evidence="4" id="KW-1185">Reference proteome</keyword>
<feature type="compositionally biased region" description="Polar residues" evidence="1">
    <location>
        <begin position="578"/>
        <end position="591"/>
    </location>
</feature>
<gene>
    <name evidence="3" type="ORF">EKG39_23010</name>
</gene>
<dbReference type="AlphaFoldDB" id="A0A3S0JNF7"/>
<dbReference type="EMBL" id="RXNV01000029">
    <property type="protein sequence ID" value="RTR25630.1"/>
    <property type="molecule type" value="Genomic_DNA"/>
</dbReference>
<dbReference type="InterPro" id="IPR015378">
    <property type="entry name" value="Transposase-like_Mu_C"/>
</dbReference>
<dbReference type="GO" id="GO:0015074">
    <property type="term" value="P:DNA integration"/>
    <property type="evidence" value="ECO:0007669"/>
    <property type="project" value="InterPro"/>
</dbReference>
<name>A0A3S0JNF7_9GAMM</name>
<dbReference type="InterPro" id="IPR012337">
    <property type="entry name" value="RNaseH-like_sf"/>
</dbReference>
<feature type="region of interest" description="Disordered" evidence="1">
    <location>
        <begin position="578"/>
        <end position="607"/>
    </location>
</feature>
<dbReference type="RefSeq" id="WP_126508295.1">
    <property type="nucleotide sequence ID" value="NZ_RXNV01000029.1"/>
</dbReference>
<feature type="domain" description="Integrase catalytic" evidence="2">
    <location>
        <begin position="209"/>
        <end position="417"/>
    </location>
</feature>
<organism evidence="3 4">
    <name type="scientific">Shewanella atlantica</name>
    <dbReference type="NCBI Taxonomy" id="271099"/>
    <lineage>
        <taxon>Bacteria</taxon>
        <taxon>Pseudomonadati</taxon>
        <taxon>Pseudomonadota</taxon>
        <taxon>Gammaproteobacteria</taxon>
        <taxon>Alteromonadales</taxon>
        <taxon>Shewanellaceae</taxon>
        <taxon>Shewanella</taxon>
    </lineage>
</organism>
<protein>
    <recommendedName>
        <fullName evidence="2">Integrase catalytic domain-containing protein</fullName>
    </recommendedName>
</protein>
<evidence type="ECO:0000313" key="4">
    <source>
        <dbReference type="Proteomes" id="UP000282060"/>
    </source>
</evidence>
<dbReference type="Pfam" id="PF09299">
    <property type="entry name" value="Mu-transpos_C"/>
    <property type="match status" value="1"/>
</dbReference>
<dbReference type="OrthoDB" id="501284at2"/>
<proteinExistence type="predicted"/>
<dbReference type="SUPFAM" id="SSF53098">
    <property type="entry name" value="Ribonuclease H-like"/>
    <property type="match status" value="1"/>
</dbReference>
<evidence type="ECO:0000313" key="3">
    <source>
        <dbReference type="EMBL" id="RTR25630.1"/>
    </source>
</evidence>
<comment type="caution">
    <text evidence="3">The sequence shown here is derived from an EMBL/GenBank/DDBJ whole genome shotgun (WGS) entry which is preliminary data.</text>
</comment>
<dbReference type="InterPro" id="IPR001584">
    <property type="entry name" value="Integrase_cat-core"/>
</dbReference>